<comment type="subcellular location">
    <subcellularLocation>
        <location evidence="1">Cell membrane</location>
        <topology evidence="1">Multi-pass membrane protein</topology>
    </subcellularLocation>
</comment>
<keyword evidence="4 7" id="KW-0812">Transmembrane</keyword>
<evidence type="ECO:0000256" key="2">
    <source>
        <dbReference type="ARBA" id="ARBA00022448"/>
    </source>
</evidence>
<dbReference type="InterPro" id="IPR050171">
    <property type="entry name" value="MFS_Transporters"/>
</dbReference>
<reference evidence="10" key="1">
    <citation type="journal article" date="2019" name="Int. J. Syst. Evol. Microbiol.">
        <title>The Global Catalogue of Microorganisms (GCM) 10K type strain sequencing project: providing services to taxonomists for standard genome sequencing and annotation.</title>
        <authorList>
            <consortium name="The Broad Institute Genomics Platform"/>
            <consortium name="The Broad Institute Genome Sequencing Center for Infectious Disease"/>
            <person name="Wu L."/>
            <person name="Ma J."/>
        </authorList>
    </citation>
    <scope>NUCLEOTIDE SEQUENCE [LARGE SCALE GENOMIC DNA]</scope>
    <source>
        <strain evidence="10">JCM 3369</strain>
    </source>
</reference>
<dbReference type="InterPro" id="IPR036259">
    <property type="entry name" value="MFS_trans_sf"/>
</dbReference>
<comment type="caution">
    <text evidence="9">The sequence shown here is derived from an EMBL/GenBank/DDBJ whole genome shotgun (WGS) entry which is preliminary data.</text>
</comment>
<protein>
    <submittedName>
        <fullName evidence="9">MFS transporter</fullName>
    </submittedName>
</protein>
<evidence type="ECO:0000313" key="9">
    <source>
        <dbReference type="EMBL" id="MFC6883561.1"/>
    </source>
</evidence>
<dbReference type="Gene3D" id="1.20.1250.20">
    <property type="entry name" value="MFS general substrate transporter like domains"/>
    <property type="match status" value="1"/>
</dbReference>
<evidence type="ECO:0000313" key="10">
    <source>
        <dbReference type="Proteomes" id="UP001596380"/>
    </source>
</evidence>
<dbReference type="InterPro" id="IPR005829">
    <property type="entry name" value="Sugar_transporter_CS"/>
</dbReference>
<keyword evidence="3" id="KW-1003">Cell membrane</keyword>
<feature type="transmembrane region" description="Helical" evidence="7">
    <location>
        <begin position="287"/>
        <end position="305"/>
    </location>
</feature>
<evidence type="ECO:0000256" key="6">
    <source>
        <dbReference type="ARBA" id="ARBA00023136"/>
    </source>
</evidence>
<accession>A0ABW2CP45</accession>
<dbReference type="InterPro" id="IPR020846">
    <property type="entry name" value="MFS_dom"/>
</dbReference>
<feature type="transmembrane region" description="Helical" evidence="7">
    <location>
        <begin position="311"/>
        <end position="337"/>
    </location>
</feature>
<gene>
    <name evidence="9" type="ORF">ACFQKB_27635</name>
</gene>
<dbReference type="PANTHER" id="PTHR23517:SF13">
    <property type="entry name" value="MAJOR FACILITATOR SUPERFAMILY MFS_1"/>
    <property type="match status" value="1"/>
</dbReference>
<evidence type="ECO:0000256" key="3">
    <source>
        <dbReference type="ARBA" id="ARBA00022475"/>
    </source>
</evidence>
<keyword evidence="2" id="KW-0813">Transport</keyword>
<keyword evidence="10" id="KW-1185">Reference proteome</keyword>
<feature type="transmembrane region" description="Helical" evidence="7">
    <location>
        <begin position="90"/>
        <end position="113"/>
    </location>
</feature>
<proteinExistence type="predicted"/>
<evidence type="ECO:0000256" key="7">
    <source>
        <dbReference type="SAM" id="Phobius"/>
    </source>
</evidence>
<dbReference type="PROSITE" id="PS00216">
    <property type="entry name" value="SUGAR_TRANSPORT_1"/>
    <property type="match status" value="1"/>
</dbReference>
<feature type="transmembrane region" description="Helical" evidence="7">
    <location>
        <begin position="24"/>
        <end position="49"/>
    </location>
</feature>
<feature type="transmembrane region" description="Helical" evidence="7">
    <location>
        <begin position="178"/>
        <end position="198"/>
    </location>
</feature>
<feature type="transmembrane region" description="Helical" evidence="7">
    <location>
        <begin position="349"/>
        <end position="377"/>
    </location>
</feature>
<dbReference type="EMBL" id="JBHSXS010000020">
    <property type="protein sequence ID" value="MFC6883561.1"/>
    <property type="molecule type" value="Genomic_DNA"/>
</dbReference>
<name>A0ABW2CP45_9ACTN</name>
<feature type="transmembrane region" description="Helical" evidence="7">
    <location>
        <begin position="55"/>
        <end position="78"/>
    </location>
</feature>
<feature type="transmembrane region" description="Helical" evidence="7">
    <location>
        <begin position="219"/>
        <end position="239"/>
    </location>
</feature>
<evidence type="ECO:0000259" key="8">
    <source>
        <dbReference type="PROSITE" id="PS50850"/>
    </source>
</evidence>
<evidence type="ECO:0000256" key="5">
    <source>
        <dbReference type="ARBA" id="ARBA00022989"/>
    </source>
</evidence>
<feature type="domain" description="Major facilitator superfamily (MFS) profile" evidence="8">
    <location>
        <begin position="23"/>
        <end position="407"/>
    </location>
</feature>
<feature type="transmembrane region" description="Helical" evidence="7">
    <location>
        <begin position="383"/>
        <end position="400"/>
    </location>
</feature>
<sequence>MRDEPAVIDAPPAGGARGGPRKAAFARVAAVFVLFLAASSAPSPLYALYQRQWHFTAWVLTVVFALYVVGLLGSLLVVGALSDHLGRRPVLAAAIGLEAVALVLFLVAGNVFVLSLARVLQGIATGAATTTLSATLVDLEPSRGRAGVVTAVSPLSGLALGALGTGLLVEFGPAPTRLIYALLLGGMALAAVVVALLPETSRRRPGALASLRPRVAMPAHLRADIVPVVPAMIASWALAGMYLSLGPSVAAGLLGLHNRLAGGLVVMLLAGTGAVAVFLLRSRPASSLLAPSSAVLGLGTLITLAGTVEDLVWLAAAGTVVAGLGVGASVLATFGTFARIAEPHERSAVFALANVISYLGNSVPAVLGGIAVTVLGLRTATEIYALAIAAITLCALALRLNQVRAERRAVPATCG</sequence>
<organism evidence="9 10">
    <name type="scientific">Actinomadura yumaensis</name>
    <dbReference type="NCBI Taxonomy" id="111807"/>
    <lineage>
        <taxon>Bacteria</taxon>
        <taxon>Bacillati</taxon>
        <taxon>Actinomycetota</taxon>
        <taxon>Actinomycetes</taxon>
        <taxon>Streptosporangiales</taxon>
        <taxon>Thermomonosporaceae</taxon>
        <taxon>Actinomadura</taxon>
    </lineage>
</organism>
<dbReference type="PROSITE" id="PS50850">
    <property type="entry name" value="MFS"/>
    <property type="match status" value="1"/>
</dbReference>
<feature type="transmembrane region" description="Helical" evidence="7">
    <location>
        <begin position="259"/>
        <end position="280"/>
    </location>
</feature>
<evidence type="ECO:0000256" key="1">
    <source>
        <dbReference type="ARBA" id="ARBA00004651"/>
    </source>
</evidence>
<dbReference type="Proteomes" id="UP001596380">
    <property type="component" value="Unassembled WGS sequence"/>
</dbReference>
<dbReference type="PANTHER" id="PTHR23517">
    <property type="entry name" value="RESISTANCE PROTEIN MDTM, PUTATIVE-RELATED-RELATED"/>
    <property type="match status" value="1"/>
</dbReference>
<dbReference type="InterPro" id="IPR011701">
    <property type="entry name" value="MFS"/>
</dbReference>
<evidence type="ECO:0000256" key="4">
    <source>
        <dbReference type="ARBA" id="ARBA00022692"/>
    </source>
</evidence>
<dbReference type="Pfam" id="PF07690">
    <property type="entry name" value="MFS_1"/>
    <property type="match status" value="1"/>
</dbReference>
<dbReference type="RefSeq" id="WP_160821185.1">
    <property type="nucleotide sequence ID" value="NZ_JBHSXE010000001.1"/>
</dbReference>
<keyword evidence="5 7" id="KW-1133">Transmembrane helix</keyword>
<keyword evidence="6 7" id="KW-0472">Membrane</keyword>
<feature type="transmembrane region" description="Helical" evidence="7">
    <location>
        <begin position="146"/>
        <end position="166"/>
    </location>
</feature>
<dbReference type="SUPFAM" id="SSF103473">
    <property type="entry name" value="MFS general substrate transporter"/>
    <property type="match status" value="1"/>
</dbReference>